<evidence type="ECO:0000313" key="8">
    <source>
        <dbReference type="EMBL" id="MDP9891265.1"/>
    </source>
</evidence>
<dbReference type="GO" id="GO:0005829">
    <property type="term" value="C:cytosol"/>
    <property type="evidence" value="ECO:0007669"/>
    <property type="project" value="TreeGrafter"/>
</dbReference>
<dbReference type="FunFam" id="3.40.1190.20:FF:000003">
    <property type="entry name" value="Phosphomethylpyrimidine kinase ThiD"/>
    <property type="match status" value="1"/>
</dbReference>
<keyword evidence="4" id="KW-0547">Nucleotide-binding</keyword>
<keyword evidence="3 8" id="KW-0808">Transferase</keyword>
<keyword evidence="6" id="KW-0067">ATP-binding</keyword>
<evidence type="ECO:0000313" key="9">
    <source>
        <dbReference type="Proteomes" id="UP001242045"/>
    </source>
</evidence>
<accession>A0AAW8CLM9</accession>
<evidence type="ECO:0000256" key="3">
    <source>
        <dbReference type="ARBA" id="ARBA00022679"/>
    </source>
</evidence>
<dbReference type="GO" id="GO:0005524">
    <property type="term" value="F:ATP binding"/>
    <property type="evidence" value="ECO:0007669"/>
    <property type="project" value="UniProtKB-KW"/>
</dbReference>
<dbReference type="Pfam" id="PF08543">
    <property type="entry name" value="Phos_pyr_kin"/>
    <property type="match status" value="1"/>
</dbReference>
<dbReference type="EMBL" id="JAUSRD010000001">
    <property type="protein sequence ID" value="MDP9891265.1"/>
    <property type="molecule type" value="Genomic_DNA"/>
</dbReference>
<comment type="pathway">
    <text evidence="1">Cofactor biosynthesis; thiamine diphosphate biosynthesis.</text>
</comment>
<dbReference type="PANTHER" id="PTHR20858">
    <property type="entry name" value="PHOSPHOMETHYLPYRIMIDINE KINASE"/>
    <property type="match status" value="1"/>
</dbReference>
<evidence type="ECO:0000256" key="4">
    <source>
        <dbReference type="ARBA" id="ARBA00022741"/>
    </source>
</evidence>
<dbReference type="NCBIfam" id="TIGR00097">
    <property type="entry name" value="HMP-P_kinase"/>
    <property type="match status" value="1"/>
</dbReference>
<dbReference type="GO" id="GO:0008902">
    <property type="term" value="F:hydroxymethylpyrimidine kinase activity"/>
    <property type="evidence" value="ECO:0007669"/>
    <property type="project" value="UniProtKB-EC"/>
</dbReference>
<dbReference type="CDD" id="cd01169">
    <property type="entry name" value="HMPP_kinase"/>
    <property type="match status" value="1"/>
</dbReference>
<evidence type="ECO:0000256" key="2">
    <source>
        <dbReference type="ARBA" id="ARBA00012135"/>
    </source>
</evidence>
<evidence type="ECO:0000259" key="7">
    <source>
        <dbReference type="Pfam" id="PF08543"/>
    </source>
</evidence>
<dbReference type="PANTHER" id="PTHR20858:SF17">
    <property type="entry name" value="HYDROXYMETHYLPYRIMIDINE_PHOSPHOMETHYLPYRIMIDINE KINASE THI20-RELATED"/>
    <property type="match status" value="1"/>
</dbReference>
<dbReference type="EC" id="2.7.1.49" evidence="2"/>
<protein>
    <recommendedName>
        <fullName evidence="2">hydroxymethylpyrimidine kinase</fullName>
        <ecNumber evidence="2">2.7.1.49</ecNumber>
    </recommendedName>
</protein>
<dbReference type="AlphaFoldDB" id="A0AAW8CLM9"/>
<organism evidence="8 9">
    <name type="scientific">Variovorax boronicumulans</name>
    <dbReference type="NCBI Taxonomy" id="436515"/>
    <lineage>
        <taxon>Bacteria</taxon>
        <taxon>Pseudomonadati</taxon>
        <taxon>Pseudomonadota</taxon>
        <taxon>Betaproteobacteria</taxon>
        <taxon>Burkholderiales</taxon>
        <taxon>Comamonadaceae</taxon>
        <taxon>Variovorax</taxon>
    </lineage>
</organism>
<dbReference type="InterPro" id="IPR004399">
    <property type="entry name" value="HMP/HMP-P_kinase_dom"/>
</dbReference>
<evidence type="ECO:0000256" key="6">
    <source>
        <dbReference type="ARBA" id="ARBA00022840"/>
    </source>
</evidence>
<proteinExistence type="predicted"/>
<evidence type="ECO:0000256" key="5">
    <source>
        <dbReference type="ARBA" id="ARBA00022777"/>
    </source>
</evidence>
<reference evidence="8" key="1">
    <citation type="submission" date="2023-07" db="EMBL/GenBank/DDBJ databases">
        <title>Sorghum-associated microbial communities from plants grown in Nebraska, USA.</title>
        <authorList>
            <person name="Schachtman D."/>
        </authorList>
    </citation>
    <scope>NUCLEOTIDE SEQUENCE</scope>
    <source>
        <strain evidence="8">DS3754</strain>
    </source>
</reference>
<dbReference type="RefSeq" id="WP_307683639.1">
    <property type="nucleotide sequence ID" value="NZ_JAUSRD010000001.1"/>
</dbReference>
<dbReference type="Proteomes" id="UP001242045">
    <property type="component" value="Unassembled WGS sequence"/>
</dbReference>
<dbReference type="GO" id="GO:0009228">
    <property type="term" value="P:thiamine biosynthetic process"/>
    <property type="evidence" value="ECO:0007669"/>
    <property type="project" value="InterPro"/>
</dbReference>
<dbReference type="SUPFAM" id="SSF53613">
    <property type="entry name" value="Ribokinase-like"/>
    <property type="match status" value="1"/>
</dbReference>
<dbReference type="InterPro" id="IPR013749">
    <property type="entry name" value="PM/HMP-P_kinase-1"/>
</dbReference>
<dbReference type="InterPro" id="IPR029056">
    <property type="entry name" value="Ribokinase-like"/>
</dbReference>
<evidence type="ECO:0000256" key="1">
    <source>
        <dbReference type="ARBA" id="ARBA00004948"/>
    </source>
</evidence>
<comment type="caution">
    <text evidence="8">The sequence shown here is derived from an EMBL/GenBank/DDBJ whole genome shotgun (WGS) entry which is preliminary data.</text>
</comment>
<feature type="domain" description="Pyridoxamine kinase/Phosphomethylpyrimidine kinase" evidence="7">
    <location>
        <begin position="29"/>
        <end position="276"/>
    </location>
</feature>
<sequence length="296" mass="30368">MTQGPSPAPQAPLSLPLRYARVLSIAGSDSGGGAGIQADLKTFAALGCYGMTAITALTAQNTRGVSGIHGVPPEFLKAQIQAVVEDIGVDAVKLGMLHAPEVVEVVAWAIDHYKLPNVVLDPVMVATSGDRLIASETVQVLVRELFPRAVVVTPNLDEAALLIGHAIDGIDALDGAADELLAMGAKAVLLKGGHLPGNEVIDVLLQSDGTRKRLASQRIASRNLHGTGCTLSSAIAAHLALGLKLPEAVERARAYILGAMAAGADVQVGAGHGPLNHGFAPVPMHRLPLPAKALAG</sequence>
<gene>
    <name evidence="8" type="ORF">J2W31_000361</name>
</gene>
<name>A0AAW8CLM9_9BURK</name>
<keyword evidence="5 8" id="KW-0418">Kinase</keyword>
<dbReference type="Gene3D" id="3.40.1190.20">
    <property type="match status" value="1"/>
</dbReference>
<dbReference type="GO" id="GO:0008972">
    <property type="term" value="F:phosphomethylpyrimidine kinase activity"/>
    <property type="evidence" value="ECO:0007669"/>
    <property type="project" value="InterPro"/>
</dbReference>